<evidence type="ECO:0000313" key="2">
    <source>
        <dbReference type="EMBL" id="CCG40992.1"/>
    </source>
</evidence>
<organism evidence="2 3">
    <name type="scientific">Magnetospirillum molischianum DSM 120</name>
    <dbReference type="NCBI Taxonomy" id="1150626"/>
    <lineage>
        <taxon>Bacteria</taxon>
        <taxon>Pseudomonadati</taxon>
        <taxon>Pseudomonadota</taxon>
        <taxon>Alphaproteobacteria</taxon>
        <taxon>Rhodospirillales</taxon>
        <taxon>Rhodospirillaceae</taxon>
        <taxon>Magnetospirillum</taxon>
    </lineage>
</organism>
<sequence>MSLDISAVRAIATLARIELGEEELAPLAGELSNILNFVEQLSEVNTDGIEPMNSVADLGLPMRADIVTDGDIADQILANAPEAAEGFFTVPKVVE</sequence>
<dbReference type="PANTHER" id="PTHR15004">
    <property type="entry name" value="GLUTAMYL-TRNA(GLN) AMIDOTRANSFERASE SUBUNIT C, MITOCHONDRIAL"/>
    <property type="match status" value="1"/>
</dbReference>
<comment type="function">
    <text evidence="1">Allows the formation of correctly charged Asn-tRNA(Asn) or Gln-tRNA(Gln) through the transamidation of misacylated Asp-tRNA(Asn) or Glu-tRNA(Gln) in organisms which lack either or both of asparaginyl-tRNA or glutaminyl-tRNA synthetases. The reaction takes place in the presence of glutamine and ATP through an activated phospho-Asp-tRNA(Asn) or phospho-Glu-tRNA(Gln).</text>
</comment>
<dbReference type="OrthoDB" id="9794326at2"/>
<gene>
    <name evidence="1 2" type="primary">gatC</name>
    <name evidence="2" type="ORF">PHAMO_220110</name>
</gene>
<dbReference type="Proteomes" id="UP000004169">
    <property type="component" value="Unassembled WGS sequence"/>
</dbReference>
<keyword evidence="1" id="KW-0547">Nucleotide-binding</keyword>
<name>H8FRK4_MAGML</name>
<dbReference type="RefSeq" id="WP_002727709.1">
    <property type="nucleotide sequence ID" value="NZ_CAHP01000015.1"/>
</dbReference>
<reference evidence="2 3" key="1">
    <citation type="journal article" date="2012" name="J. Bacteriol.">
        <title>Draft Genome Sequence of the Purple Photosynthetic Bacterium Phaeospirillum molischianum DSM120, a Particularly Versatile Bacterium.</title>
        <authorList>
            <person name="Duquesne K."/>
            <person name="Prima V."/>
            <person name="Ji B."/>
            <person name="Rouy Z."/>
            <person name="Medigue C."/>
            <person name="Talla E."/>
            <person name="Sturgis J.N."/>
        </authorList>
    </citation>
    <scope>NUCLEOTIDE SEQUENCE [LARGE SCALE GENOMIC DNA]</scope>
    <source>
        <strain evidence="3">DSM120</strain>
    </source>
</reference>
<keyword evidence="3" id="KW-1185">Reference proteome</keyword>
<comment type="catalytic activity">
    <reaction evidence="1">
        <text>L-aspartyl-tRNA(Asn) + L-glutamine + ATP + H2O = L-asparaginyl-tRNA(Asn) + L-glutamate + ADP + phosphate + 2 H(+)</text>
        <dbReference type="Rhea" id="RHEA:14513"/>
        <dbReference type="Rhea" id="RHEA-COMP:9674"/>
        <dbReference type="Rhea" id="RHEA-COMP:9677"/>
        <dbReference type="ChEBI" id="CHEBI:15377"/>
        <dbReference type="ChEBI" id="CHEBI:15378"/>
        <dbReference type="ChEBI" id="CHEBI:29985"/>
        <dbReference type="ChEBI" id="CHEBI:30616"/>
        <dbReference type="ChEBI" id="CHEBI:43474"/>
        <dbReference type="ChEBI" id="CHEBI:58359"/>
        <dbReference type="ChEBI" id="CHEBI:78515"/>
        <dbReference type="ChEBI" id="CHEBI:78516"/>
        <dbReference type="ChEBI" id="CHEBI:456216"/>
    </reaction>
</comment>
<dbReference type="eggNOG" id="COG0721">
    <property type="taxonomic scope" value="Bacteria"/>
</dbReference>
<accession>H8FRK4</accession>
<comment type="catalytic activity">
    <reaction evidence="1">
        <text>L-glutamyl-tRNA(Gln) + L-glutamine + ATP + H2O = L-glutaminyl-tRNA(Gln) + L-glutamate + ADP + phosphate + H(+)</text>
        <dbReference type="Rhea" id="RHEA:17521"/>
        <dbReference type="Rhea" id="RHEA-COMP:9681"/>
        <dbReference type="Rhea" id="RHEA-COMP:9684"/>
        <dbReference type="ChEBI" id="CHEBI:15377"/>
        <dbReference type="ChEBI" id="CHEBI:15378"/>
        <dbReference type="ChEBI" id="CHEBI:29985"/>
        <dbReference type="ChEBI" id="CHEBI:30616"/>
        <dbReference type="ChEBI" id="CHEBI:43474"/>
        <dbReference type="ChEBI" id="CHEBI:58359"/>
        <dbReference type="ChEBI" id="CHEBI:78520"/>
        <dbReference type="ChEBI" id="CHEBI:78521"/>
        <dbReference type="ChEBI" id="CHEBI:456216"/>
    </reaction>
</comment>
<evidence type="ECO:0000313" key="3">
    <source>
        <dbReference type="Proteomes" id="UP000004169"/>
    </source>
</evidence>
<dbReference type="InterPro" id="IPR036113">
    <property type="entry name" value="Asp/Glu-ADT_sf_sub_c"/>
</dbReference>
<dbReference type="GO" id="GO:0050567">
    <property type="term" value="F:glutaminyl-tRNA synthase (glutamine-hydrolyzing) activity"/>
    <property type="evidence" value="ECO:0007669"/>
    <property type="project" value="UniProtKB-UniRule"/>
</dbReference>
<comment type="subunit">
    <text evidence="1">Heterotrimer of A, B and C subunits.</text>
</comment>
<dbReference type="SUPFAM" id="SSF141000">
    <property type="entry name" value="Glu-tRNAGln amidotransferase C subunit"/>
    <property type="match status" value="1"/>
</dbReference>
<dbReference type="EMBL" id="CAHP01000015">
    <property type="protein sequence ID" value="CCG40992.1"/>
    <property type="molecule type" value="Genomic_DNA"/>
</dbReference>
<proteinExistence type="inferred from homology"/>
<comment type="similarity">
    <text evidence="1">Belongs to the GatC family.</text>
</comment>
<protein>
    <recommendedName>
        <fullName evidence="1">Aspartyl/glutamyl-tRNA(Asn/Gln) amidotransferase subunit C</fullName>
        <shortName evidence="1">Asp/Glu-ADT subunit C</shortName>
        <ecNumber evidence="1">6.3.5.-</ecNumber>
    </recommendedName>
</protein>
<dbReference type="GO" id="GO:0006450">
    <property type="term" value="P:regulation of translational fidelity"/>
    <property type="evidence" value="ECO:0007669"/>
    <property type="project" value="InterPro"/>
</dbReference>
<dbReference type="HAMAP" id="MF_00122">
    <property type="entry name" value="GatC"/>
    <property type="match status" value="1"/>
</dbReference>
<dbReference type="Gene3D" id="1.10.20.60">
    <property type="entry name" value="Glu-tRNAGln amidotransferase C subunit, N-terminal domain"/>
    <property type="match status" value="1"/>
</dbReference>
<dbReference type="STRING" id="1150626.PHAMO_220110"/>
<evidence type="ECO:0000256" key="1">
    <source>
        <dbReference type="HAMAP-Rule" id="MF_00122"/>
    </source>
</evidence>
<dbReference type="NCBIfam" id="TIGR00135">
    <property type="entry name" value="gatC"/>
    <property type="match status" value="1"/>
</dbReference>
<dbReference type="GO" id="GO:0070681">
    <property type="term" value="P:glutaminyl-tRNAGln biosynthesis via transamidation"/>
    <property type="evidence" value="ECO:0007669"/>
    <property type="project" value="TreeGrafter"/>
</dbReference>
<keyword evidence="1" id="KW-0648">Protein biosynthesis</keyword>
<dbReference type="GO" id="GO:0006412">
    <property type="term" value="P:translation"/>
    <property type="evidence" value="ECO:0007669"/>
    <property type="project" value="UniProtKB-UniRule"/>
</dbReference>
<dbReference type="GO" id="GO:0050566">
    <property type="term" value="F:asparaginyl-tRNA synthase (glutamine-hydrolyzing) activity"/>
    <property type="evidence" value="ECO:0007669"/>
    <property type="project" value="RHEA"/>
</dbReference>
<keyword evidence="1" id="KW-0067">ATP-binding</keyword>
<dbReference type="GO" id="GO:0005524">
    <property type="term" value="F:ATP binding"/>
    <property type="evidence" value="ECO:0007669"/>
    <property type="project" value="UniProtKB-KW"/>
</dbReference>
<dbReference type="EC" id="6.3.5.-" evidence="1"/>
<comment type="caution">
    <text evidence="2">The sequence shown here is derived from an EMBL/GenBank/DDBJ whole genome shotgun (WGS) entry which is preliminary data.</text>
</comment>
<keyword evidence="2" id="KW-0808">Transferase</keyword>
<dbReference type="GO" id="GO:0016740">
    <property type="term" value="F:transferase activity"/>
    <property type="evidence" value="ECO:0007669"/>
    <property type="project" value="UniProtKB-KW"/>
</dbReference>
<dbReference type="PANTHER" id="PTHR15004:SF0">
    <property type="entry name" value="GLUTAMYL-TRNA(GLN) AMIDOTRANSFERASE SUBUNIT C, MITOCHONDRIAL"/>
    <property type="match status" value="1"/>
</dbReference>
<dbReference type="InterPro" id="IPR003837">
    <property type="entry name" value="GatC"/>
</dbReference>
<keyword evidence="1 2" id="KW-0436">Ligase</keyword>
<dbReference type="Pfam" id="PF02686">
    <property type="entry name" value="GatC"/>
    <property type="match status" value="1"/>
</dbReference>
<dbReference type="AlphaFoldDB" id="H8FRK4"/>